<evidence type="ECO:0000256" key="3">
    <source>
        <dbReference type="ARBA" id="ARBA00023125"/>
    </source>
</evidence>
<accession>A0A174N709</accession>
<evidence type="ECO:0000259" key="5">
    <source>
        <dbReference type="PROSITE" id="PS50931"/>
    </source>
</evidence>
<dbReference type="InterPro" id="IPR036388">
    <property type="entry name" value="WH-like_DNA-bd_sf"/>
</dbReference>
<dbReference type="InterPro" id="IPR036390">
    <property type="entry name" value="WH_DNA-bd_sf"/>
</dbReference>
<dbReference type="AlphaFoldDB" id="A0A174N709"/>
<comment type="similarity">
    <text evidence="1">Belongs to the LysR transcriptional regulatory family.</text>
</comment>
<dbReference type="GO" id="GO:0000976">
    <property type="term" value="F:transcription cis-regulatory region binding"/>
    <property type="evidence" value="ECO:0007669"/>
    <property type="project" value="TreeGrafter"/>
</dbReference>
<dbReference type="PANTHER" id="PTHR30126:SF40">
    <property type="entry name" value="HTH-TYPE TRANSCRIPTIONAL REGULATOR GLTR"/>
    <property type="match status" value="1"/>
</dbReference>
<organism evidence="6 7">
    <name type="scientific">Blautia obeum</name>
    <dbReference type="NCBI Taxonomy" id="40520"/>
    <lineage>
        <taxon>Bacteria</taxon>
        <taxon>Bacillati</taxon>
        <taxon>Bacillota</taxon>
        <taxon>Clostridia</taxon>
        <taxon>Lachnospirales</taxon>
        <taxon>Lachnospiraceae</taxon>
        <taxon>Blautia</taxon>
    </lineage>
</organism>
<evidence type="ECO:0000256" key="2">
    <source>
        <dbReference type="ARBA" id="ARBA00023015"/>
    </source>
</evidence>
<dbReference type="OrthoDB" id="9785745at2"/>
<evidence type="ECO:0000256" key="1">
    <source>
        <dbReference type="ARBA" id="ARBA00009437"/>
    </source>
</evidence>
<dbReference type="GO" id="GO:0003700">
    <property type="term" value="F:DNA-binding transcription factor activity"/>
    <property type="evidence" value="ECO:0007669"/>
    <property type="project" value="InterPro"/>
</dbReference>
<proteinExistence type="inferred from homology"/>
<keyword evidence="2" id="KW-0805">Transcription regulation</keyword>
<dbReference type="SUPFAM" id="SSF46785">
    <property type="entry name" value="Winged helix' DNA-binding domain"/>
    <property type="match status" value="1"/>
</dbReference>
<dbReference type="Gene3D" id="1.10.10.10">
    <property type="entry name" value="Winged helix-like DNA-binding domain superfamily/Winged helix DNA-binding domain"/>
    <property type="match status" value="1"/>
</dbReference>
<dbReference type="FunFam" id="1.10.10.10:FF:000001">
    <property type="entry name" value="LysR family transcriptional regulator"/>
    <property type="match status" value="1"/>
</dbReference>
<keyword evidence="4" id="KW-0804">Transcription</keyword>
<feature type="domain" description="HTH lysR-type" evidence="5">
    <location>
        <begin position="1"/>
        <end position="58"/>
    </location>
</feature>
<evidence type="ECO:0000256" key="4">
    <source>
        <dbReference type="ARBA" id="ARBA00023163"/>
    </source>
</evidence>
<dbReference type="Pfam" id="PF00126">
    <property type="entry name" value="HTH_1"/>
    <property type="match status" value="1"/>
</dbReference>
<dbReference type="EMBL" id="CZBA01000006">
    <property type="protein sequence ID" value="CUP43051.1"/>
    <property type="molecule type" value="Genomic_DNA"/>
</dbReference>
<name>A0A174N709_9FIRM</name>
<dbReference type="Proteomes" id="UP000095413">
    <property type="component" value="Unassembled WGS sequence"/>
</dbReference>
<gene>
    <name evidence="6" type="primary">benM_1</name>
    <name evidence="6" type="ORF">ERS852533_01329</name>
</gene>
<dbReference type="PRINTS" id="PR00039">
    <property type="entry name" value="HTHLYSR"/>
</dbReference>
<protein>
    <submittedName>
        <fullName evidence="6">Ben and cat operon transcriptional regulator</fullName>
    </submittedName>
</protein>
<keyword evidence="3" id="KW-0238">DNA-binding</keyword>
<dbReference type="RefSeq" id="WP_055055782.1">
    <property type="nucleotide sequence ID" value="NZ_CZBA01000006.1"/>
</dbReference>
<reference evidence="6 7" key="1">
    <citation type="submission" date="2015-09" db="EMBL/GenBank/DDBJ databases">
        <authorList>
            <consortium name="Pathogen Informatics"/>
        </authorList>
    </citation>
    <scope>NUCLEOTIDE SEQUENCE [LARGE SCALE GENOMIC DNA]</scope>
    <source>
        <strain evidence="6 7">2789STDY5834921</strain>
    </source>
</reference>
<dbReference type="PANTHER" id="PTHR30126">
    <property type="entry name" value="HTH-TYPE TRANSCRIPTIONAL REGULATOR"/>
    <property type="match status" value="1"/>
</dbReference>
<sequence length="302" mass="34823">MDLKQLQYFVVCAQTGSFSDAAKVLYSTQPSVSKVVKALEDALGMQLFERLPRGIRLTVQGQKVYRYACRITNEIDALENMASHGMTKWIRVSLNPSSWFANQFVDFYNETYEKNYHFQLTTAGVRSVMDRVRDYVDDIGFVYILSQQKENFLHEISRNKLQFVPMYETDVVFYPGKETELYDSSKSKVELKDLDGVRFIQNYQDEFFDIGSVHEESFQWKDIDISVLTNSDYIMEKMLKNSRVSNVSGSYLSENKTGTTPGIPLNMGDSKVLFGYIVHKGEKINESVQELIDFLVARLHKS</sequence>
<dbReference type="PROSITE" id="PS50931">
    <property type="entry name" value="HTH_LYSR"/>
    <property type="match status" value="1"/>
</dbReference>
<evidence type="ECO:0000313" key="7">
    <source>
        <dbReference type="Proteomes" id="UP000095413"/>
    </source>
</evidence>
<evidence type="ECO:0000313" key="6">
    <source>
        <dbReference type="EMBL" id="CUP43051.1"/>
    </source>
</evidence>
<dbReference type="InterPro" id="IPR000847">
    <property type="entry name" value="LysR_HTH_N"/>
</dbReference>